<proteinExistence type="predicted"/>
<feature type="compositionally biased region" description="Pro residues" evidence="1">
    <location>
        <begin position="639"/>
        <end position="648"/>
    </location>
</feature>
<dbReference type="OrthoDB" id="412647at2759"/>
<evidence type="ECO:0000256" key="1">
    <source>
        <dbReference type="SAM" id="MobiDB-lite"/>
    </source>
</evidence>
<dbReference type="AlphaFoldDB" id="A0A1V9YM40"/>
<dbReference type="STRING" id="1202772.A0A1V9YM40"/>
<feature type="compositionally biased region" description="Low complexity" evidence="1">
    <location>
        <begin position="605"/>
        <end position="637"/>
    </location>
</feature>
<keyword evidence="3" id="KW-1185">Reference proteome</keyword>
<feature type="region of interest" description="Disordered" evidence="1">
    <location>
        <begin position="589"/>
        <end position="654"/>
    </location>
</feature>
<evidence type="ECO:0000313" key="2">
    <source>
        <dbReference type="EMBL" id="OQR86791.1"/>
    </source>
</evidence>
<evidence type="ECO:0000313" key="3">
    <source>
        <dbReference type="Proteomes" id="UP000243579"/>
    </source>
</evidence>
<protein>
    <submittedName>
        <fullName evidence="2">Uncharacterized protein</fullName>
    </submittedName>
</protein>
<name>A0A1V9YM40_ACHHY</name>
<gene>
    <name evidence="2" type="ORF">ACHHYP_09942</name>
</gene>
<accession>A0A1V9YM40</accession>
<dbReference type="EMBL" id="JNBR01001483">
    <property type="protein sequence ID" value="OQR86791.1"/>
    <property type="molecule type" value="Genomic_DNA"/>
</dbReference>
<comment type="caution">
    <text evidence="2">The sequence shown here is derived from an EMBL/GenBank/DDBJ whole genome shotgun (WGS) entry which is preliminary data.</text>
</comment>
<sequence length="654" mass="70863">MHALRNFVLGALQGASARQLAELCATLRLPSSGVKDDVVAAVMHLVELDRDSALGVFVTWHQTVTTGSEDHLLVPNAFATAFVPIPDVSTPPRPSMLDFVLDEELATVARDLAALEAAYKDAERGLHAGAVNYDKIKRFLQTLTQLRAKDNECRLLLLQKNEHLHKDNARLSRAETHTRTQLQFFLDGCSRLRARHDSLLEEVAQMAATDDMARHIVLELHAGQVAFEEVLARTLHAKCAQLDAALADLAKARATVAALQVTVATKDSAMAGVRAKWDAAAKDATCAKFQLRKCRKRLRADEAPFLRARCLELQRLAADLLGLPQVQALALFDAKANFVKSADKTSIAWRVLSYLRYLSELRLNPAVLVAPPAFPSVAPPSARRDVRDNCPVVVVLGMAAPVNGAVLRLSLHFGFAHVDVGEWHEARQAAAPETPELLTADATALDVPALARLAAAEPTLLHHYAFSVTDVRRLVQHGARVACVLDFGPAPDASMALVPMYVHLRPSAVGLADAQPWPSVDAMVAAVADLWKRRQDAEFSAWTLGWDPATSLLNERCRMQAEELDSRMAGVWGAHLKARAEKAAAAAAAAAAKRRVNNTPAKNNRAPTPSKPPAAAKKTPPTRSKTPVKTPAKSKSPTPKKPVSPPKSSPKRAR</sequence>
<reference evidence="2 3" key="1">
    <citation type="journal article" date="2014" name="Genome Biol. Evol.">
        <title>The secreted proteins of Achlya hypogyna and Thraustotheca clavata identify the ancestral oomycete secretome and reveal gene acquisitions by horizontal gene transfer.</title>
        <authorList>
            <person name="Misner I."/>
            <person name="Blouin N."/>
            <person name="Leonard G."/>
            <person name="Richards T.A."/>
            <person name="Lane C.E."/>
        </authorList>
    </citation>
    <scope>NUCLEOTIDE SEQUENCE [LARGE SCALE GENOMIC DNA]</scope>
    <source>
        <strain evidence="2 3">ATCC 48635</strain>
    </source>
</reference>
<dbReference type="Proteomes" id="UP000243579">
    <property type="component" value="Unassembled WGS sequence"/>
</dbReference>
<organism evidence="2 3">
    <name type="scientific">Achlya hypogyna</name>
    <name type="common">Oomycete</name>
    <name type="synonym">Protoachlya hypogyna</name>
    <dbReference type="NCBI Taxonomy" id="1202772"/>
    <lineage>
        <taxon>Eukaryota</taxon>
        <taxon>Sar</taxon>
        <taxon>Stramenopiles</taxon>
        <taxon>Oomycota</taxon>
        <taxon>Saprolegniomycetes</taxon>
        <taxon>Saprolegniales</taxon>
        <taxon>Achlyaceae</taxon>
        <taxon>Achlya</taxon>
    </lineage>
</organism>